<evidence type="ECO:0000259" key="1">
    <source>
        <dbReference type="PROSITE" id="PS51184"/>
    </source>
</evidence>
<dbReference type="SMART" id="SM00558">
    <property type="entry name" value="JmjC"/>
    <property type="match status" value="1"/>
</dbReference>
<accession>A0ABM1BLE9</accession>
<dbReference type="Proteomes" id="UP000694941">
    <property type="component" value="Unplaced"/>
</dbReference>
<evidence type="ECO:0000313" key="2">
    <source>
        <dbReference type="Proteomes" id="UP000694941"/>
    </source>
</evidence>
<dbReference type="InterPro" id="IPR003347">
    <property type="entry name" value="JmjC_dom"/>
</dbReference>
<dbReference type="Pfam" id="PF13621">
    <property type="entry name" value="Cupin_8"/>
    <property type="match status" value="1"/>
</dbReference>
<gene>
    <name evidence="3" type="primary">LOC106468468</name>
</gene>
<proteinExistence type="predicted"/>
<organism evidence="2 3">
    <name type="scientific">Limulus polyphemus</name>
    <name type="common">Atlantic horseshoe crab</name>
    <dbReference type="NCBI Taxonomy" id="6850"/>
    <lineage>
        <taxon>Eukaryota</taxon>
        <taxon>Metazoa</taxon>
        <taxon>Ecdysozoa</taxon>
        <taxon>Arthropoda</taxon>
        <taxon>Chelicerata</taxon>
        <taxon>Merostomata</taxon>
        <taxon>Xiphosura</taxon>
        <taxon>Limulidae</taxon>
        <taxon>Limulus</taxon>
    </lineage>
</organism>
<keyword evidence="2" id="KW-1185">Reference proteome</keyword>
<dbReference type="PANTHER" id="PTHR12461">
    <property type="entry name" value="HYPOXIA-INDUCIBLE FACTOR 1 ALPHA INHIBITOR-RELATED"/>
    <property type="match status" value="1"/>
</dbReference>
<feature type="domain" description="JmjC" evidence="1">
    <location>
        <begin position="132"/>
        <end position="308"/>
    </location>
</feature>
<dbReference type="RefSeq" id="XP_013784350.1">
    <property type="nucleotide sequence ID" value="XM_013928896.2"/>
</dbReference>
<evidence type="ECO:0000313" key="3">
    <source>
        <dbReference type="RefSeq" id="XP_013784350.1"/>
    </source>
</evidence>
<dbReference type="GeneID" id="106468468"/>
<dbReference type="InterPro" id="IPR041667">
    <property type="entry name" value="Cupin_8"/>
</dbReference>
<reference evidence="3" key="1">
    <citation type="submission" date="2025-08" db="UniProtKB">
        <authorList>
            <consortium name="RefSeq"/>
        </authorList>
    </citation>
    <scope>IDENTIFICATION</scope>
    <source>
        <tissue evidence="3">Muscle</tissue>
    </source>
</reference>
<dbReference type="PROSITE" id="PS51184">
    <property type="entry name" value="JMJC"/>
    <property type="match status" value="1"/>
</dbReference>
<protein>
    <submittedName>
        <fullName evidence="3">JmjC domain-containing protein 7-like</fullName>
    </submittedName>
</protein>
<dbReference type="InterPro" id="IPR014710">
    <property type="entry name" value="RmlC-like_jellyroll"/>
</dbReference>
<dbReference type="Gene3D" id="2.60.120.10">
    <property type="entry name" value="Jelly Rolls"/>
    <property type="match status" value="1"/>
</dbReference>
<dbReference type="SUPFAM" id="SSF51197">
    <property type="entry name" value="Clavaminate synthase-like"/>
    <property type="match status" value="1"/>
</dbReference>
<dbReference type="PANTHER" id="PTHR12461:SF99">
    <property type="entry name" value="BIFUNCTIONAL PEPTIDASE AND (3S)-LYSYL HYDROXYLASE JMJD7"/>
    <property type="match status" value="1"/>
</dbReference>
<sequence length="321" mass="37147">MNKNIASKDVLESFEKLSKDFLELSVSSEVASVESSPTPLEFLKKWVMPNVPVIFRQAVTHWPALKKWTNQYLRDKIGQKEVTVAVTPTGYADAVCDGYFVMPEERKMTMNSFINILEGHGQDNYIYYIQKQNSNLTEEFEELVSDVATELPWATNAFGVEPDAVNFWMGDKRAVTSMHKDHYENIYCVVRGQKDFILIPPTDLPWIPYENFQAAVYKTADSGQFHIEKDESVGVVPWIPVDPEQPDYQCYPKFQRATKLRCTVQEGDALYLPSLWFHHVRQSHGCIAVNFWYDMDFDVKYAYFKFLERLSNLVFPLDPTS</sequence>
<name>A0ABM1BLE9_LIMPO</name>